<organism evidence="2 3">
    <name type="scientific">Tatumella morbirosei</name>
    <dbReference type="NCBI Taxonomy" id="642227"/>
    <lineage>
        <taxon>Bacteria</taxon>
        <taxon>Pseudomonadati</taxon>
        <taxon>Pseudomonadota</taxon>
        <taxon>Gammaproteobacteria</taxon>
        <taxon>Enterobacterales</taxon>
        <taxon>Erwiniaceae</taxon>
        <taxon>Tatumella</taxon>
    </lineage>
</organism>
<dbReference type="AlphaFoldDB" id="A0A095TJ73"/>
<dbReference type="EMBL" id="JPKR02000001">
    <property type="protein sequence ID" value="KGD76782.1"/>
    <property type="molecule type" value="Genomic_DNA"/>
</dbReference>
<keyword evidence="3" id="KW-1185">Reference proteome</keyword>
<keyword evidence="1" id="KW-0472">Membrane</keyword>
<accession>A0A095TJ73</accession>
<keyword evidence="1" id="KW-1133">Transmembrane helix</keyword>
<protein>
    <submittedName>
        <fullName evidence="2">Uncharacterized protein</fullName>
    </submittedName>
</protein>
<keyword evidence="1" id="KW-0812">Transmembrane</keyword>
<evidence type="ECO:0000313" key="2">
    <source>
        <dbReference type="EMBL" id="KGD76782.1"/>
    </source>
</evidence>
<feature type="transmembrane region" description="Helical" evidence="1">
    <location>
        <begin position="35"/>
        <end position="53"/>
    </location>
</feature>
<evidence type="ECO:0000256" key="1">
    <source>
        <dbReference type="SAM" id="Phobius"/>
    </source>
</evidence>
<dbReference type="STRING" id="642227.HA49_04695"/>
<dbReference type="OrthoDB" id="6477852at2"/>
<proteinExistence type="predicted"/>
<comment type="caution">
    <text evidence="2">The sequence shown here is derived from an EMBL/GenBank/DDBJ whole genome shotgun (WGS) entry which is preliminary data.</text>
</comment>
<dbReference type="RefSeq" id="WP_038017248.1">
    <property type="nucleotide sequence ID" value="NZ_JPKR02000001.1"/>
</dbReference>
<evidence type="ECO:0000313" key="3">
    <source>
        <dbReference type="Proteomes" id="UP000029577"/>
    </source>
</evidence>
<dbReference type="Proteomes" id="UP000029577">
    <property type="component" value="Unassembled WGS sequence"/>
</dbReference>
<reference evidence="2" key="1">
    <citation type="submission" date="2014-12" db="EMBL/GenBank/DDBJ databases">
        <title>The draft genome of the Tatumella morbirosei type strain, LMG23360T isolated from pineapple rot.</title>
        <authorList>
            <person name="Smits T.H."/>
            <person name="Palmer M."/>
            <person name="Venter S.N."/>
            <person name="Duffy B."/>
            <person name="Steenkamp E.T."/>
            <person name="Chan W.Y."/>
            <person name="Coutinho T.A."/>
            <person name="Coetzee M.P."/>
            <person name="De Maayer P."/>
        </authorList>
    </citation>
    <scope>NUCLEOTIDE SEQUENCE [LARGE SCALE GENOMIC DNA]</scope>
    <source>
        <strain evidence="2">LMG 23360</strain>
    </source>
</reference>
<dbReference type="eggNOG" id="ENOG50303R9">
    <property type="taxonomic scope" value="Bacteria"/>
</dbReference>
<gene>
    <name evidence="2" type="ORF">HA49_04695</name>
</gene>
<sequence length="270" mass="31330">MDFTRIYLAGVSAMVVFLVFDAFRRKGWISHKTVYSVVIVFVVLWNVGDFYRVKVNRQQQNIKGIEAQMLRTPILAVIKKYDPESFDKMKEKITRMIADNKNQQSYIDDLQSDIERIQRKRYKFATNKDIVSVLRINMEQLAYAKGISGELCYRILYPEASVNINSVKIFPEKMKSKILSVHAEMIKNSYGRKKHIVTDDELFRARGDFANILNKLRIKYGSDTEIIYDPKRGVGKYKLACEINQDLLSYMLALPNENSAGVARMMMSSY</sequence>
<feature type="transmembrane region" description="Helical" evidence="1">
    <location>
        <begin position="6"/>
        <end position="23"/>
    </location>
</feature>
<name>A0A095TJ73_9GAMM</name>